<dbReference type="AlphaFoldDB" id="A0A937G1B8"/>
<evidence type="ECO:0000313" key="2">
    <source>
        <dbReference type="Proteomes" id="UP000614216"/>
    </source>
</evidence>
<protein>
    <submittedName>
        <fullName evidence="1">Uncharacterized protein</fullName>
    </submittedName>
</protein>
<gene>
    <name evidence="1" type="ORF">JMN32_20740</name>
</gene>
<dbReference type="Proteomes" id="UP000614216">
    <property type="component" value="Unassembled WGS sequence"/>
</dbReference>
<keyword evidence="2" id="KW-1185">Reference proteome</keyword>
<accession>A0A937G1B8</accession>
<evidence type="ECO:0000313" key="1">
    <source>
        <dbReference type="EMBL" id="MBL6448752.1"/>
    </source>
</evidence>
<proteinExistence type="predicted"/>
<organism evidence="1 2">
    <name type="scientific">Fulvivirga marina</name>
    <dbReference type="NCBI Taxonomy" id="2494733"/>
    <lineage>
        <taxon>Bacteria</taxon>
        <taxon>Pseudomonadati</taxon>
        <taxon>Bacteroidota</taxon>
        <taxon>Cytophagia</taxon>
        <taxon>Cytophagales</taxon>
        <taxon>Fulvivirgaceae</taxon>
        <taxon>Fulvivirga</taxon>
    </lineage>
</organism>
<sequence>MEKFFILGFLVLAKVNTSRNGNQQLENYESRAIELSAIKQRKDKHFRSFFIKKDEGI</sequence>
<comment type="caution">
    <text evidence="1">The sequence shown here is derived from an EMBL/GenBank/DDBJ whole genome shotgun (WGS) entry which is preliminary data.</text>
</comment>
<reference evidence="1" key="1">
    <citation type="submission" date="2021-01" db="EMBL/GenBank/DDBJ databases">
        <title>Fulvivirga kasyanovii gen. nov., sp nov., a novel member of the phylum Bacteroidetes isolated from seawater in a mussel farm.</title>
        <authorList>
            <person name="Zhao L.-H."/>
            <person name="Wang Z.-J."/>
        </authorList>
    </citation>
    <scope>NUCLEOTIDE SEQUENCE</scope>
    <source>
        <strain evidence="1">29W222</strain>
    </source>
</reference>
<name>A0A937G1B8_9BACT</name>
<dbReference type="EMBL" id="JAEUGD010000065">
    <property type="protein sequence ID" value="MBL6448752.1"/>
    <property type="molecule type" value="Genomic_DNA"/>
</dbReference>
<dbReference type="RefSeq" id="WP_202858293.1">
    <property type="nucleotide sequence ID" value="NZ_JAEUGD010000065.1"/>
</dbReference>